<reference evidence="6 7" key="1">
    <citation type="submission" date="2019-12" db="EMBL/GenBank/DDBJ databases">
        <title>Snethiella sp. nov. sp. isolated from sea sand.</title>
        <authorList>
            <person name="Kim J."/>
            <person name="Jeong S.E."/>
            <person name="Jung H.S."/>
            <person name="Jeon C.O."/>
        </authorList>
    </citation>
    <scope>NUCLEOTIDE SEQUENCE [LARGE SCALE GENOMIC DNA]</scope>
    <source>
        <strain evidence="6 7">DP05</strain>
    </source>
</reference>
<evidence type="ECO:0000313" key="6">
    <source>
        <dbReference type="EMBL" id="MZR29925.1"/>
    </source>
</evidence>
<keyword evidence="2 4" id="KW-0238">DNA-binding</keyword>
<evidence type="ECO:0000256" key="1">
    <source>
        <dbReference type="ARBA" id="ARBA00023015"/>
    </source>
</evidence>
<dbReference type="Proteomes" id="UP000476030">
    <property type="component" value="Unassembled WGS sequence"/>
</dbReference>
<keyword evidence="7" id="KW-1185">Reference proteome</keyword>
<dbReference type="Pfam" id="PF16925">
    <property type="entry name" value="TetR_C_13"/>
    <property type="match status" value="1"/>
</dbReference>
<dbReference type="InterPro" id="IPR036271">
    <property type="entry name" value="Tet_transcr_reg_TetR-rel_C_sf"/>
</dbReference>
<evidence type="ECO:0000259" key="5">
    <source>
        <dbReference type="PROSITE" id="PS50977"/>
    </source>
</evidence>
<dbReference type="PROSITE" id="PS50977">
    <property type="entry name" value="HTH_TETR_2"/>
    <property type="match status" value="1"/>
</dbReference>
<dbReference type="AlphaFoldDB" id="A0A6L8W496"/>
<sequence>MARTKCFNRDEALEKAMQAFWAKGYEATSVQDLVDCMGINRGSLYDTFGDKHRLFLEALDQYGTGALLRTDVLRQKGDAREILSKFMYVFMQKQVMDPKRRGCFMTNAAVELCSRDDECAEKVRVFFDDMEDALKELIARGQRDGTFRTKRDAASLAAFFVGVMQGMRVIGKVNQDEAVLRPMVDVALTVLDGK</sequence>
<feature type="DNA-binding region" description="H-T-H motif" evidence="4">
    <location>
        <begin position="29"/>
        <end position="48"/>
    </location>
</feature>
<dbReference type="Gene3D" id="1.10.10.60">
    <property type="entry name" value="Homeodomain-like"/>
    <property type="match status" value="1"/>
</dbReference>
<name>A0A6L8W496_9PROT</name>
<dbReference type="InterPro" id="IPR001647">
    <property type="entry name" value="HTH_TetR"/>
</dbReference>
<dbReference type="Pfam" id="PF00440">
    <property type="entry name" value="TetR_N"/>
    <property type="match status" value="1"/>
</dbReference>
<dbReference type="SUPFAM" id="SSF46689">
    <property type="entry name" value="Homeodomain-like"/>
    <property type="match status" value="1"/>
</dbReference>
<evidence type="ECO:0000313" key="7">
    <source>
        <dbReference type="Proteomes" id="UP000476030"/>
    </source>
</evidence>
<dbReference type="EMBL" id="WTUW01000001">
    <property type="protein sequence ID" value="MZR29925.1"/>
    <property type="molecule type" value="Genomic_DNA"/>
</dbReference>
<gene>
    <name evidence="6" type="ORF">GQE98_04665</name>
</gene>
<dbReference type="Gene3D" id="1.10.357.10">
    <property type="entry name" value="Tetracycline Repressor, domain 2"/>
    <property type="match status" value="1"/>
</dbReference>
<organism evidence="6 7">
    <name type="scientific">Sneathiella litorea</name>
    <dbReference type="NCBI Taxonomy" id="2606216"/>
    <lineage>
        <taxon>Bacteria</taxon>
        <taxon>Pseudomonadati</taxon>
        <taxon>Pseudomonadota</taxon>
        <taxon>Alphaproteobacteria</taxon>
        <taxon>Sneathiellales</taxon>
        <taxon>Sneathiellaceae</taxon>
        <taxon>Sneathiella</taxon>
    </lineage>
</organism>
<accession>A0A6L8W496</accession>
<dbReference type="PANTHER" id="PTHR47506:SF10">
    <property type="entry name" value="TRANSCRIPTIONAL REGULATORY PROTEIN"/>
    <property type="match status" value="1"/>
</dbReference>
<dbReference type="InterPro" id="IPR011075">
    <property type="entry name" value="TetR_C"/>
</dbReference>
<dbReference type="InterPro" id="IPR009057">
    <property type="entry name" value="Homeodomain-like_sf"/>
</dbReference>
<evidence type="ECO:0000256" key="3">
    <source>
        <dbReference type="ARBA" id="ARBA00023163"/>
    </source>
</evidence>
<dbReference type="PANTHER" id="PTHR47506">
    <property type="entry name" value="TRANSCRIPTIONAL REGULATORY PROTEIN"/>
    <property type="match status" value="1"/>
</dbReference>
<proteinExistence type="predicted"/>
<protein>
    <submittedName>
        <fullName evidence="6">TetR family transcriptional regulator</fullName>
    </submittedName>
</protein>
<dbReference type="SUPFAM" id="SSF48498">
    <property type="entry name" value="Tetracyclin repressor-like, C-terminal domain"/>
    <property type="match status" value="1"/>
</dbReference>
<comment type="caution">
    <text evidence="6">The sequence shown here is derived from an EMBL/GenBank/DDBJ whole genome shotgun (WGS) entry which is preliminary data.</text>
</comment>
<dbReference type="GO" id="GO:0003677">
    <property type="term" value="F:DNA binding"/>
    <property type="evidence" value="ECO:0007669"/>
    <property type="project" value="UniProtKB-UniRule"/>
</dbReference>
<keyword evidence="3" id="KW-0804">Transcription</keyword>
<evidence type="ECO:0000256" key="4">
    <source>
        <dbReference type="PROSITE-ProRule" id="PRU00335"/>
    </source>
</evidence>
<dbReference type="RefSeq" id="WP_161314469.1">
    <property type="nucleotide sequence ID" value="NZ_WTUW01000001.1"/>
</dbReference>
<feature type="domain" description="HTH tetR-type" evidence="5">
    <location>
        <begin position="6"/>
        <end position="66"/>
    </location>
</feature>
<keyword evidence="1" id="KW-0805">Transcription regulation</keyword>
<evidence type="ECO:0000256" key="2">
    <source>
        <dbReference type="ARBA" id="ARBA00023125"/>
    </source>
</evidence>